<dbReference type="FunCoup" id="A0A7R8UKA8">
    <property type="interactions" value="2"/>
</dbReference>
<dbReference type="EMBL" id="LR899010">
    <property type="protein sequence ID" value="CAD7082427.1"/>
    <property type="molecule type" value="Genomic_DNA"/>
</dbReference>
<gene>
    <name evidence="2" type="ORF">HERILL_LOCUS5462</name>
</gene>
<dbReference type="PANTHER" id="PTHR28348:SF1">
    <property type="entry name" value="UPF0193 PROTEIN EVG1"/>
    <property type="match status" value="1"/>
</dbReference>
<sequence>MEENNEWPSKRVAPGGLFHPAKVKYSKETHDLIKLLMEEAKLTMLQRKKMNYFLRNGEPLPPPIIKPPSAEKERLIALNMRRQERIPRRRTYDSIKDSGAFELPKYIPTPDSRESVEKAKLRLQETMSGTKLSPTSNARRKRERNEPKIIQIDPQDRINELMEQITERADWLTEMESLGEGKQYRPMIKSQIADRLREIKSLEKRLAKGKLTSEETTREL</sequence>
<evidence type="ECO:0000313" key="3">
    <source>
        <dbReference type="Proteomes" id="UP000594454"/>
    </source>
</evidence>
<feature type="compositionally biased region" description="Polar residues" evidence="1">
    <location>
        <begin position="125"/>
        <end position="137"/>
    </location>
</feature>
<feature type="region of interest" description="Disordered" evidence="1">
    <location>
        <begin position="124"/>
        <end position="148"/>
    </location>
</feature>
<evidence type="ECO:0000313" key="2">
    <source>
        <dbReference type="EMBL" id="CAD7082427.1"/>
    </source>
</evidence>
<name>A0A7R8UKA8_HERIL</name>
<dbReference type="AlphaFoldDB" id="A0A7R8UKA8"/>
<accession>A0A7R8UKA8</accession>
<dbReference type="Pfam" id="PF05250">
    <property type="entry name" value="UPF0193"/>
    <property type="match status" value="1"/>
</dbReference>
<keyword evidence="3" id="KW-1185">Reference proteome</keyword>
<proteinExistence type="predicted"/>
<dbReference type="InterPro" id="IPR007914">
    <property type="entry name" value="UPF0193"/>
</dbReference>
<reference evidence="2 3" key="1">
    <citation type="submission" date="2020-11" db="EMBL/GenBank/DDBJ databases">
        <authorList>
            <person name="Wallbank WR R."/>
            <person name="Pardo Diaz C."/>
            <person name="Kozak K."/>
            <person name="Martin S."/>
            <person name="Jiggins C."/>
            <person name="Moest M."/>
            <person name="Warren A I."/>
            <person name="Generalovic N T."/>
            <person name="Byers J.R.P. K."/>
            <person name="Montejo-Kovacevich G."/>
            <person name="Yen C E."/>
        </authorList>
    </citation>
    <scope>NUCLEOTIDE SEQUENCE [LARGE SCALE GENOMIC DNA]</scope>
</reference>
<dbReference type="OrthoDB" id="10262032at2759"/>
<dbReference type="InParanoid" id="A0A7R8UKA8"/>
<dbReference type="Proteomes" id="UP000594454">
    <property type="component" value="Chromosome 2"/>
</dbReference>
<organism evidence="2 3">
    <name type="scientific">Hermetia illucens</name>
    <name type="common">Black soldier fly</name>
    <dbReference type="NCBI Taxonomy" id="343691"/>
    <lineage>
        <taxon>Eukaryota</taxon>
        <taxon>Metazoa</taxon>
        <taxon>Ecdysozoa</taxon>
        <taxon>Arthropoda</taxon>
        <taxon>Hexapoda</taxon>
        <taxon>Insecta</taxon>
        <taxon>Pterygota</taxon>
        <taxon>Neoptera</taxon>
        <taxon>Endopterygota</taxon>
        <taxon>Diptera</taxon>
        <taxon>Brachycera</taxon>
        <taxon>Stratiomyomorpha</taxon>
        <taxon>Stratiomyidae</taxon>
        <taxon>Hermetiinae</taxon>
        <taxon>Hermetia</taxon>
    </lineage>
</organism>
<dbReference type="OMA" id="MMAYGKD"/>
<evidence type="ECO:0000256" key="1">
    <source>
        <dbReference type="SAM" id="MobiDB-lite"/>
    </source>
</evidence>
<dbReference type="PANTHER" id="PTHR28348">
    <property type="entry name" value="UPF0193 PROTEIN EVG1"/>
    <property type="match status" value="1"/>
</dbReference>
<protein>
    <submittedName>
        <fullName evidence="2">Uncharacterized protein</fullName>
    </submittedName>
</protein>